<dbReference type="PROSITE" id="PS51935">
    <property type="entry name" value="NLPC_P60"/>
    <property type="match status" value="1"/>
</dbReference>
<evidence type="ECO:0000256" key="5">
    <source>
        <dbReference type="ARBA" id="ARBA00022807"/>
    </source>
</evidence>
<dbReference type="InterPro" id="IPR000189">
    <property type="entry name" value="Transglyc_AS"/>
</dbReference>
<evidence type="ECO:0000313" key="8">
    <source>
        <dbReference type="Proteomes" id="UP001058271"/>
    </source>
</evidence>
<keyword evidence="5" id="KW-0788">Thiol protease</keyword>
<gene>
    <name evidence="7" type="ORF">Drose_31590</name>
</gene>
<comment type="similarity">
    <text evidence="2">Belongs to the transglycosylase Slt family.</text>
</comment>
<dbReference type="PANTHER" id="PTHR37423">
    <property type="entry name" value="SOLUBLE LYTIC MUREIN TRANSGLYCOSYLASE-RELATED"/>
    <property type="match status" value="1"/>
</dbReference>
<proteinExistence type="inferred from homology"/>
<dbReference type="InterPro" id="IPR038765">
    <property type="entry name" value="Papain-like_cys_pep_sf"/>
</dbReference>
<dbReference type="Gene3D" id="1.10.530.10">
    <property type="match status" value="1"/>
</dbReference>
<dbReference type="SUPFAM" id="SSF54001">
    <property type="entry name" value="Cysteine proteinases"/>
    <property type="match status" value="1"/>
</dbReference>
<organism evidence="7 8">
    <name type="scientific">Dactylosporangium roseum</name>
    <dbReference type="NCBI Taxonomy" id="47989"/>
    <lineage>
        <taxon>Bacteria</taxon>
        <taxon>Bacillati</taxon>
        <taxon>Actinomycetota</taxon>
        <taxon>Actinomycetes</taxon>
        <taxon>Micromonosporales</taxon>
        <taxon>Micromonosporaceae</taxon>
        <taxon>Dactylosporangium</taxon>
    </lineage>
</organism>
<name>A0ABY5ZJ10_9ACTN</name>
<evidence type="ECO:0000256" key="1">
    <source>
        <dbReference type="ARBA" id="ARBA00007074"/>
    </source>
</evidence>
<sequence length="311" mass="31642">MQTRIAEIRGMMGLSRPPAAASGDAFAAALESTMATPESGAVTGADVVSTARKYLGTPYVFGGNTPERGLDCSGLVQRVYADLGVGLPRVARDQARAGTAVASLAQARPGDLLAFGSPVDHIGIYAGGGRMIVAPHSGDVVKVQDVTTTPTAIRRILPSATEPLAPASVAASAMRPAALTGNVPYADLFQQAAARYDLSPALLAAVAKVESGFNPSAVSRAGAQGLMQIMPATARGLGVDALDPRQAVDGAARLLSGNLRRFGDLDLALAAYNAGGGAVSRYGGIPPFPETQAYVPKVKAAMAQLTARGFA</sequence>
<keyword evidence="8" id="KW-1185">Reference proteome</keyword>
<dbReference type="InterPro" id="IPR023346">
    <property type="entry name" value="Lysozyme-like_dom_sf"/>
</dbReference>
<protein>
    <submittedName>
        <fullName evidence="7">Transglycosylase SLT domain-containing protein</fullName>
    </submittedName>
</protein>
<accession>A0ABY5ZJ10</accession>
<evidence type="ECO:0000256" key="3">
    <source>
        <dbReference type="ARBA" id="ARBA00022670"/>
    </source>
</evidence>
<keyword evidence="3" id="KW-0645">Protease</keyword>
<evidence type="ECO:0000259" key="6">
    <source>
        <dbReference type="PROSITE" id="PS51935"/>
    </source>
</evidence>
<dbReference type="SUPFAM" id="SSF53955">
    <property type="entry name" value="Lysozyme-like"/>
    <property type="match status" value="1"/>
</dbReference>
<evidence type="ECO:0000313" key="7">
    <source>
        <dbReference type="EMBL" id="UWZ40707.1"/>
    </source>
</evidence>
<dbReference type="Gene3D" id="3.90.1720.10">
    <property type="entry name" value="endopeptidase domain like (from Nostoc punctiforme)"/>
    <property type="match status" value="1"/>
</dbReference>
<evidence type="ECO:0000256" key="4">
    <source>
        <dbReference type="ARBA" id="ARBA00022801"/>
    </source>
</evidence>
<evidence type="ECO:0000256" key="2">
    <source>
        <dbReference type="ARBA" id="ARBA00007734"/>
    </source>
</evidence>
<feature type="domain" description="NlpC/P60" evidence="6">
    <location>
        <begin position="41"/>
        <end position="165"/>
    </location>
</feature>
<dbReference type="PANTHER" id="PTHR37423:SF2">
    <property type="entry name" value="MEMBRANE-BOUND LYTIC MUREIN TRANSGLYCOSYLASE C"/>
    <property type="match status" value="1"/>
</dbReference>
<comment type="similarity">
    <text evidence="1">Belongs to the peptidase C40 family.</text>
</comment>
<dbReference type="CDD" id="cd00254">
    <property type="entry name" value="LT-like"/>
    <property type="match status" value="1"/>
</dbReference>
<dbReference type="InterPro" id="IPR008258">
    <property type="entry name" value="Transglycosylase_SLT_dom_1"/>
</dbReference>
<keyword evidence="4" id="KW-0378">Hydrolase</keyword>
<dbReference type="InterPro" id="IPR000064">
    <property type="entry name" value="NLP_P60_dom"/>
</dbReference>
<dbReference type="Pfam" id="PF00877">
    <property type="entry name" value="NLPC_P60"/>
    <property type="match status" value="1"/>
</dbReference>
<dbReference type="Pfam" id="PF01464">
    <property type="entry name" value="SLT"/>
    <property type="match status" value="1"/>
</dbReference>
<dbReference type="PROSITE" id="PS00922">
    <property type="entry name" value="TRANSGLYCOSYLASE"/>
    <property type="match status" value="1"/>
</dbReference>
<dbReference type="EMBL" id="CP073721">
    <property type="protein sequence ID" value="UWZ40707.1"/>
    <property type="molecule type" value="Genomic_DNA"/>
</dbReference>
<dbReference type="Proteomes" id="UP001058271">
    <property type="component" value="Chromosome"/>
</dbReference>
<reference evidence="7" key="1">
    <citation type="submission" date="2021-04" db="EMBL/GenBank/DDBJ databases">
        <title>Biosynthetic gene clusters of Dactylosporangioum roseum.</title>
        <authorList>
            <person name="Hartkoorn R.C."/>
            <person name="Beaudoing E."/>
            <person name="Hot D."/>
            <person name="Moureu S."/>
        </authorList>
    </citation>
    <scope>NUCLEOTIDE SEQUENCE</scope>
    <source>
        <strain evidence="7">NRRL B-16295</strain>
    </source>
</reference>